<dbReference type="Gene3D" id="3.20.20.70">
    <property type="entry name" value="Aldolase class I"/>
    <property type="match status" value="1"/>
</dbReference>
<name>A0A0D2JAG6_9BACT</name>
<keyword evidence="3" id="KW-0479">Metal-binding</keyword>
<dbReference type="AlphaFoldDB" id="A0A0D2JAG6"/>
<proteinExistence type="predicted"/>
<dbReference type="PANTHER" id="PTHR37418:SF2">
    <property type="entry name" value="3-KETO-5-AMINOHEXANOATE CLEAVAGE ENZYME"/>
    <property type="match status" value="1"/>
</dbReference>
<dbReference type="InterPro" id="IPR008567">
    <property type="entry name" value="BKACE"/>
</dbReference>
<dbReference type="EMBL" id="AZAC01000004">
    <property type="protein sequence ID" value="KIX15124.1"/>
    <property type="molecule type" value="Genomic_DNA"/>
</dbReference>
<dbReference type="InParanoid" id="A0A0D2JAG6"/>
<organism evidence="5 6">
    <name type="scientific">Dethiosulfatarculus sandiegensis</name>
    <dbReference type="NCBI Taxonomy" id="1429043"/>
    <lineage>
        <taxon>Bacteria</taxon>
        <taxon>Pseudomonadati</taxon>
        <taxon>Thermodesulfobacteriota</taxon>
        <taxon>Desulfarculia</taxon>
        <taxon>Desulfarculales</taxon>
        <taxon>Desulfarculaceae</taxon>
        <taxon>Dethiosulfatarculus</taxon>
    </lineage>
</organism>
<evidence type="ECO:0000313" key="6">
    <source>
        <dbReference type="Proteomes" id="UP000032233"/>
    </source>
</evidence>
<evidence type="ECO:0000256" key="3">
    <source>
        <dbReference type="ARBA" id="ARBA00022723"/>
    </source>
</evidence>
<dbReference type="PATRIC" id="fig|1429043.3.peg.1079"/>
<evidence type="ECO:0000256" key="4">
    <source>
        <dbReference type="ARBA" id="ARBA00022833"/>
    </source>
</evidence>
<dbReference type="Proteomes" id="UP000032233">
    <property type="component" value="Unassembled WGS sequence"/>
</dbReference>
<protein>
    <recommendedName>
        <fullName evidence="7">3-keto-5-aminohexanoate cleavage protein</fullName>
    </recommendedName>
</protein>
<keyword evidence="4" id="KW-0862">Zinc</keyword>
<dbReference type="STRING" id="1429043.X474_05065"/>
<evidence type="ECO:0000256" key="2">
    <source>
        <dbReference type="ARBA" id="ARBA00022679"/>
    </source>
</evidence>
<dbReference type="PANTHER" id="PTHR37418">
    <property type="entry name" value="3-KETO-5-AMINOHEXANOATE CLEAVAGE ENZYME-RELATED"/>
    <property type="match status" value="1"/>
</dbReference>
<evidence type="ECO:0008006" key="7">
    <source>
        <dbReference type="Google" id="ProtNLM"/>
    </source>
</evidence>
<keyword evidence="6" id="KW-1185">Reference proteome</keyword>
<comment type="cofactor">
    <cofactor evidence="1">
        <name>Zn(2+)</name>
        <dbReference type="ChEBI" id="CHEBI:29105"/>
    </cofactor>
</comment>
<gene>
    <name evidence="5" type="ORF">X474_05065</name>
</gene>
<reference evidence="5 6" key="1">
    <citation type="submission" date="2013-11" db="EMBL/GenBank/DDBJ databases">
        <title>Metagenomic analysis of a methanogenic consortium involved in long chain n-alkane degradation.</title>
        <authorList>
            <person name="Davidova I.A."/>
            <person name="Callaghan A.V."/>
            <person name="Wawrik B."/>
            <person name="Pruitt S."/>
            <person name="Marks C."/>
            <person name="Duncan K.E."/>
            <person name="Suflita J.M."/>
        </authorList>
    </citation>
    <scope>NUCLEOTIDE SEQUENCE [LARGE SCALE GENOMIC DNA]</scope>
    <source>
        <strain evidence="5 6">SPR</strain>
    </source>
</reference>
<dbReference type="GO" id="GO:0046872">
    <property type="term" value="F:metal ion binding"/>
    <property type="evidence" value="ECO:0007669"/>
    <property type="project" value="UniProtKB-KW"/>
</dbReference>
<accession>A0A0D2JAG6</accession>
<comment type="caution">
    <text evidence="5">The sequence shown here is derived from an EMBL/GenBank/DDBJ whole genome shotgun (WGS) entry which is preliminary data.</text>
</comment>
<evidence type="ECO:0000313" key="5">
    <source>
        <dbReference type="EMBL" id="KIX15124.1"/>
    </source>
</evidence>
<keyword evidence="2" id="KW-0808">Transferase</keyword>
<dbReference type="Pfam" id="PF05853">
    <property type="entry name" value="BKACE"/>
    <property type="match status" value="1"/>
</dbReference>
<evidence type="ECO:0000256" key="1">
    <source>
        <dbReference type="ARBA" id="ARBA00001947"/>
    </source>
</evidence>
<dbReference type="GO" id="GO:0043720">
    <property type="term" value="F:3-keto-5-aminohexanoate cleavage activity"/>
    <property type="evidence" value="ECO:0007669"/>
    <property type="project" value="InterPro"/>
</dbReference>
<sequence length="312" mass="34777">MEKLIISAALTGGGTIPAQSPYIPLNPDEIAKEAQRAADAGAAIVHIHPRDPEEGFPTGDLDIYEEIHVKIKELTNAVICTSTGMSHRLSAEQRIAIVSRVKPEMASLSLGTILMNRDPLYKRLKDKDYRFGWEKEHLKNYRKGLFANTLHEIEMFWDSIIEAGAKPEIEIFDLGWLTTLKYLLQTKGNYPVPIWLQFVMGAFGEHPAQVELFPNLKHTADTYLGLGGYKYSTIGIGYPNQFHMACTSIMMGGHVRVGLEDNLFIEKGVLARSNAEQVEKVVRLAGELGREIASPDEARRMLGLKGIDRVGF</sequence>
<dbReference type="RefSeq" id="WP_044347065.1">
    <property type="nucleotide sequence ID" value="NZ_AZAC01000004.1"/>
</dbReference>
<dbReference type="InterPro" id="IPR013785">
    <property type="entry name" value="Aldolase_TIM"/>
</dbReference>